<feature type="domain" description="ATPase AAA-type core" evidence="1">
    <location>
        <begin position="88"/>
        <end position="433"/>
    </location>
</feature>
<dbReference type="PATRIC" id="fig|1004151.3.peg.109"/>
<gene>
    <name evidence="2" type="ORF">PTE_00096</name>
</gene>
<dbReference type="EMBL" id="AYSJ01000002">
    <property type="protein sequence ID" value="ETS32953.1"/>
    <property type="molecule type" value="Genomic_DNA"/>
</dbReference>
<evidence type="ECO:0000313" key="2">
    <source>
        <dbReference type="EMBL" id="ETS32953.1"/>
    </source>
</evidence>
<dbReference type="SUPFAM" id="SSF52540">
    <property type="entry name" value="P-loop containing nucleoside triphosphate hydrolases"/>
    <property type="match status" value="1"/>
</dbReference>
<dbReference type="GO" id="GO:0005524">
    <property type="term" value="F:ATP binding"/>
    <property type="evidence" value="ECO:0007669"/>
    <property type="project" value="UniProtKB-KW"/>
</dbReference>
<dbReference type="PANTHER" id="PTHR32182">
    <property type="entry name" value="DNA REPLICATION AND REPAIR PROTEIN RECF"/>
    <property type="match status" value="1"/>
</dbReference>
<protein>
    <submittedName>
        <fullName evidence="2">Putative ATP-binding protein involved in virulence</fullName>
    </submittedName>
</protein>
<dbReference type="CDD" id="cd00267">
    <property type="entry name" value="ABC_ATPase"/>
    <property type="match status" value="1"/>
</dbReference>
<evidence type="ECO:0000259" key="1">
    <source>
        <dbReference type="Pfam" id="PF13304"/>
    </source>
</evidence>
<dbReference type="AlphaFoldDB" id="W3VAW9"/>
<dbReference type="InterPro" id="IPR027417">
    <property type="entry name" value="P-loop_NTPase"/>
</dbReference>
<dbReference type="GO" id="GO:0000731">
    <property type="term" value="P:DNA synthesis involved in DNA repair"/>
    <property type="evidence" value="ECO:0007669"/>
    <property type="project" value="TreeGrafter"/>
</dbReference>
<comment type="caution">
    <text evidence="2">The sequence shown here is derived from an EMBL/GenBank/DDBJ whole genome shotgun (WGS) entry which is preliminary data.</text>
</comment>
<dbReference type="Gene3D" id="3.40.50.300">
    <property type="entry name" value="P-loop containing nucleotide triphosphate hydrolases"/>
    <property type="match status" value="1"/>
</dbReference>
<accession>W3VAW9</accession>
<dbReference type="OrthoDB" id="9815944at2"/>
<keyword evidence="2" id="KW-0547">Nucleotide-binding</keyword>
<keyword evidence="2" id="KW-0067">ATP-binding</keyword>
<organism evidence="2 3">
    <name type="scientific">Photorhabdus khanii NC19</name>
    <dbReference type="NCBI Taxonomy" id="1004151"/>
    <lineage>
        <taxon>Bacteria</taxon>
        <taxon>Pseudomonadati</taxon>
        <taxon>Pseudomonadota</taxon>
        <taxon>Gammaproteobacteria</taxon>
        <taxon>Enterobacterales</taxon>
        <taxon>Morganellaceae</taxon>
        <taxon>Photorhabdus</taxon>
    </lineage>
</organism>
<dbReference type="GO" id="GO:0016887">
    <property type="term" value="F:ATP hydrolysis activity"/>
    <property type="evidence" value="ECO:0007669"/>
    <property type="project" value="InterPro"/>
</dbReference>
<evidence type="ECO:0000313" key="3">
    <source>
        <dbReference type="Proteomes" id="UP000018957"/>
    </source>
</evidence>
<proteinExistence type="predicted"/>
<dbReference type="GO" id="GO:0006302">
    <property type="term" value="P:double-strand break repair"/>
    <property type="evidence" value="ECO:0007669"/>
    <property type="project" value="TreeGrafter"/>
</dbReference>
<dbReference type="PANTHER" id="PTHR32182:SF23">
    <property type="entry name" value="ATP BINDING PROTEIN"/>
    <property type="match status" value="1"/>
</dbReference>
<reference evidence="2 3" key="1">
    <citation type="submission" date="2013-11" db="EMBL/GenBank/DDBJ databases">
        <title>Elucidation of the Photorhabdus temperata genome and generation of transposon mutant library to identify motility mutants.</title>
        <authorList>
            <person name="Hurst S.G.IV."/>
            <person name="Micheals B."/>
            <person name="Abebe-Akele F."/>
            <person name="Rowedder H."/>
            <person name="Bullock H."/>
            <person name="Jackobeck R."/>
            <person name="Janicki E."/>
            <person name="Tisa L.S."/>
        </authorList>
    </citation>
    <scope>NUCLEOTIDE SEQUENCE [LARGE SCALE GENOMIC DNA]</scope>
    <source>
        <strain evidence="2 3">NC19</strain>
    </source>
</reference>
<dbReference type="InterPro" id="IPR003959">
    <property type="entry name" value="ATPase_AAA_core"/>
</dbReference>
<dbReference type="InterPro" id="IPR053498">
    <property type="entry name" value="Retron_ATPase"/>
</dbReference>
<dbReference type="RefSeq" id="WP_036842179.1">
    <property type="nucleotide sequence ID" value="NZ_AYSJ01000002.1"/>
</dbReference>
<keyword evidence="3" id="KW-1185">Reference proteome</keyword>
<dbReference type="NCBIfam" id="NF041760">
    <property type="entry name" value="PtuA"/>
    <property type="match status" value="1"/>
</dbReference>
<dbReference type="Pfam" id="PF13304">
    <property type="entry name" value="AAA_21"/>
    <property type="match status" value="1"/>
</dbReference>
<name>W3VAW9_9GAMM</name>
<sequence length="550" mass="62706">MTKQLERKAKGGSLLSAFELYQREKNEDPHGLNDKAEEWFEFCWNYLQKPAHNSLGIYHPENPFCLRSMSFTDFRRFPQLDINFEEDLTIIIGNNGQGKTSILYAIAKTLSWFTANILKEDSSGQRLNEHSDIRNDSDNNFSDISSNFFFGKGLKNISIRLSRSTLGAAERRESIIKPAKEVADIWRVINESRMVNLPIFALYSVERSHPFSKPAKDSIEKREDRFDAYNHALTGAGRFDHFVEWFIYLHKRTEAQGTSAIELLEEQVNNLKQSVENGLTSMVPLLEETQKKLLTAQMRKVTLQSVNMLTETAQMDIVSRAITTVVPSISRIWVETASGTDIIKVTNDLQDVTIEQLSDGQRVFLALVADLARRMIMLNPLLKNPLEGRGIVLIDEIELHLHPKWQQEVITILRTVFPNIQFVITTHSPIVLSTTETRCIREFRENSESGELFLDSPPIQTKGSENSEILEQVMGVFSTPPNIAESYLVSNFEKSLIGEKDALSAESLSLYNKIVSHFGQHSSELKKADSLIRLHRMKNKISKAKREKDN</sequence>
<dbReference type="Proteomes" id="UP000018957">
    <property type="component" value="Unassembled WGS sequence"/>
</dbReference>